<feature type="domain" description="Solute-binding protein family 3/N-terminal" evidence="3">
    <location>
        <begin position="25"/>
        <end position="106"/>
    </location>
</feature>
<proteinExistence type="inferred from homology"/>
<dbReference type="Pfam" id="PF00497">
    <property type="entry name" value="SBP_bac_3"/>
    <property type="match status" value="1"/>
</dbReference>
<organism evidence="4 5">
    <name type="scientific">Marinobacter nauticus</name>
    <name type="common">Marinobacter hydrocarbonoclasticus</name>
    <name type="synonym">Marinobacter aquaeolei</name>
    <dbReference type="NCBI Taxonomy" id="2743"/>
    <lineage>
        <taxon>Bacteria</taxon>
        <taxon>Pseudomonadati</taxon>
        <taxon>Pseudomonadota</taxon>
        <taxon>Gammaproteobacteria</taxon>
        <taxon>Pseudomonadales</taxon>
        <taxon>Marinobacteraceae</taxon>
        <taxon>Marinobacter</taxon>
    </lineage>
</organism>
<name>A0A3B8WGH6_MARNT</name>
<comment type="similarity">
    <text evidence="1">Belongs to the bacterial solute-binding protein 3 family.</text>
</comment>
<sequence>MALLLSLVVAGLARAESPEDRPPVITIGVVADNEPYTFFEGRTPTGFSIDVLREVARNANLTFDFRAGSWPDIYAAFLRGDLDAIDGISWRPERAEKILFTEPYHFREVYL</sequence>
<evidence type="ECO:0000259" key="3">
    <source>
        <dbReference type="Pfam" id="PF00497"/>
    </source>
</evidence>
<dbReference type="AlphaFoldDB" id="A0A3B8WGH6"/>
<dbReference type="InterPro" id="IPR001638">
    <property type="entry name" value="Solute-binding_3/MltF_N"/>
</dbReference>
<comment type="caution">
    <text evidence="4">The sequence shown here is derived from an EMBL/GenBank/DDBJ whole genome shotgun (WGS) entry which is preliminary data.</text>
</comment>
<evidence type="ECO:0000256" key="2">
    <source>
        <dbReference type="ARBA" id="ARBA00022729"/>
    </source>
</evidence>
<dbReference type="PANTHER" id="PTHR35936:SF19">
    <property type="entry name" value="AMINO-ACID-BINDING PROTEIN YXEM-RELATED"/>
    <property type="match status" value="1"/>
</dbReference>
<dbReference type="SUPFAM" id="SSF53850">
    <property type="entry name" value="Periplasmic binding protein-like II"/>
    <property type="match status" value="1"/>
</dbReference>
<dbReference type="Gene3D" id="3.40.190.10">
    <property type="entry name" value="Periplasmic binding protein-like II"/>
    <property type="match status" value="1"/>
</dbReference>
<accession>A0A3B8WGH6</accession>
<gene>
    <name evidence="4" type="ORF">DCF82_02165</name>
</gene>
<evidence type="ECO:0000256" key="1">
    <source>
        <dbReference type="ARBA" id="ARBA00010333"/>
    </source>
</evidence>
<dbReference type="PANTHER" id="PTHR35936">
    <property type="entry name" value="MEMBRANE-BOUND LYTIC MUREIN TRANSGLYCOSYLASE F"/>
    <property type="match status" value="1"/>
</dbReference>
<evidence type="ECO:0000313" key="5">
    <source>
        <dbReference type="Proteomes" id="UP000261325"/>
    </source>
</evidence>
<feature type="non-terminal residue" evidence="4">
    <location>
        <position position="111"/>
    </location>
</feature>
<dbReference type="EMBL" id="DLYI01000022">
    <property type="protein sequence ID" value="HAC26618.1"/>
    <property type="molecule type" value="Genomic_DNA"/>
</dbReference>
<dbReference type="Proteomes" id="UP000261325">
    <property type="component" value="Unassembled WGS sequence"/>
</dbReference>
<keyword evidence="2" id="KW-0732">Signal</keyword>
<protein>
    <submittedName>
        <fullName evidence="4">Diguanylate cyclase</fullName>
    </submittedName>
</protein>
<evidence type="ECO:0000313" key="4">
    <source>
        <dbReference type="EMBL" id="HAC26618.1"/>
    </source>
</evidence>
<reference evidence="4 5" key="1">
    <citation type="journal article" date="2018" name="Nat. Biotechnol.">
        <title>A standardized bacterial taxonomy based on genome phylogeny substantially revises the tree of life.</title>
        <authorList>
            <person name="Parks D.H."/>
            <person name="Chuvochina M."/>
            <person name="Waite D.W."/>
            <person name="Rinke C."/>
            <person name="Skarshewski A."/>
            <person name="Chaumeil P.A."/>
            <person name="Hugenholtz P."/>
        </authorList>
    </citation>
    <scope>NUCLEOTIDE SEQUENCE [LARGE SCALE GENOMIC DNA]</scope>
    <source>
        <strain evidence="4">UBA9049</strain>
    </source>
</reference>